<keyword evidence="2" id="KW-0472">Membrane</keyword>
<comment type="caution">
    <text evidence="3">The sequence shown here is derived from an EMBL/GenBank/DDBJ whole genome shotgun (WGS) entry which is preliminary data.</text>
</comment>
<protein>
    <submittedName>
        <fullName evidence="3">Uncharacterized protein</fullName>
    </submittedName>
</protein>
<dbReference type="Proteomes" id="UP001642464">
    <property type="component" value="Unassembled WGS sequence"/>
</dbReference>
<feature type="transmembrane region" description="Helical" evidence="2">
    <location>
        <begin position="6"/>
        <end position="24"/>
    </location>
</feature>
<feature type="region of interest" description="Disordered" evidence="1">
    <location>
        <begin position="305"/>
        <end position="365"/>
    </location>
</feature>
<sequence length="365" mass="40477">IAWVVAAATAWVPMVVTLIAWAAARFRARHKPTAPFRAYLLERRHVFFPLVFGLVWGGAAILSAKIRLVAGKARRSRGPDGSSGLPLLPSEPVRPGPSSGLSWWNIALYTCAGAVAVVFFVALYYRKKALYAFLSRRAEEEEGSGGAGAAQDKASATPIGTGGEIVKHEPTLEDFQASPEFKVLQGPSAGLLKATSARVFSRLNAALQASSVRDHWFTISRRLGQSYRSLKRLVDSAKVEALRQARQAVEQARRARIDEEEEEERRLADPGRLARIGKGKEEAQEAGAEAKLVWERAEARARWEAEKRAEEHELREQQRRSRKVREEQERVSRGLRARNEVFSSEGPMNRVPAGQIHEVNAKISD</sequence>
<feature type="non-terminal residue" evidence="3">
    <location>
        <position position="1"/>
    </location>
</feature>
<reference evidence="3 4" key="1">
    <citation type="submission" date="2024-02" db="EMBL/GenBank/DDBJ databases">
        <authorList>
            <person name="Chen Y."/>
            <person name="Shah S."/>
            <person name="Dougan E. K."/>
            <person name="Thang M."/>
            <person name="Chan C."/>
        </authorList>
    </citation>
    <scope>NUCLEOTIDE SEQUENCE [LARGE SCALE GENOMIC DNA]</scope>
</reference>
<evidence type="ECO:0000313" key="3">
    <source>
        <dbReference type="EMBL" id="CAK9067477.1"/>
    </source>
</evidence>
<name>A0ABP0NWB2_9DINO</name>
<evidence type="ECO:0000313" key="4">
    <source>
        <dbReference type="Proteomes" id="UP001642464"/>
    </source>
</evidence>
<feature type="compositionally biased region" description="Basic and acidic residues" evidence="1">
    <location>
        <begin position="305"/>
        <end position="332"/>
    </location>
</feature>
<feature type="transmembrane region" description="Helical" evidence="2">
    <location>
        <begin position="103"/>
        <end position="125"/>
    </location>
</feature>
<keyword evidence="2" id="KW-1133">Transmembrane helix</keyword>
<gene>
    <name evidence="3" type="ORF">SCF082_LOCUS34148</name>
</gene>
<organism evidence="3 4">
    <name type="scientific">Durusdinium trenchii</name>
    <dbReference type="NCBI Taxonomy" id="1381693"/>
    <lineage>
        <taxon>Eukaryota</taxon>
        <taxon>Sar</taxon>
        <taxon>Alveolata</taxon>
        <taxon>Dinophyceae</taxon>
        <taxon>Suessiales</taxon>
        <taxon>Symbiodiniaceae</taxon>
        <taxon>Durusdinium</taxon>
    </lineage>
</organism>
<evidence type="ECO:0000256" key="2">
    <source>
        <dbReference type="SAM" id="Phobius"/>
    </source>
</evidence>
<proteinExistence type="predicted"/>
<evidence type="ECO:0000256" key="1">
    <source>
        <dbReference type="SAM" id="MobiDB-lite"/>
    </source>
</evidence>
<keyword evidence="4" id="KW-1185">Reference proteome</keyword>
<accession>A0ABP0NWB2</accession>
<dbReference type="EMBL" id="CAXAMM010031104">
    <property type="protein sequence ID" value="CAK9067477.1"/>
    <property type="molecule type" value="Genomic_DNA"/>
</dbReference>
<feature type="non-terminal residue" evidence="3">
    <location>
        <position position="365"/>
    </location>
</feature>
<feature type="transmembrane region" description="Helical" evidence="2">
    <location>
        <begin position="45"/>
        <end position="66"/>
    </location>
</feature>
<keyword evidence="2" id="KW-0812">Transmembrane</keyword>